<sequence length="120" mass="13750">MSVRAITPDYKVQARDRVENFHGNQIVYVAWDRHLMFCAPFAYALPPTMTFAELRDQVIPEAFGLHEEFAKINWEKATWLLDNQPFTPDLNQSLQAQGVGHKSVLRFQTPELTGFQGKAV</sequence>
<dbReference type="STRING" id="267850.ADINL_1305"/>
<dbReference type="EC" id="1.14.13.7" evidence="1"/>
<name>A0A063Y316_9GAMM</name>
<dbReference type="InterPro" id="IPR006756">
    <property type="entry name" value="Phenol_hydroxylase"/>
</dbReference>
<comment type="caution">
    <text evidence="1">The sequence shown here is derived from an EMBL/GenBank/DDBJ whole genome shotgun (WGS) entry which is preliminary data.</text>
</comment>
<evidence type="ECO:0000313" key="1">
    <source>
        <dbReference type="EMBL" id="KDE40713.1"/>
    </source>
</evidence>
<keyword evidence="2" id="KW-1185">Reference proteome</keyword>
<dbReference type="EMBL" id="JMSZ01000016">
    <property type="protein sequence ID" value="KDE40713.1"/>
    <property type="molecule type" value="Genomic_DNA"/>
</dbReference>
<evidence type="ECO:0000313" key="2">
    <source>
        <dbReference type="Proteomes" id="UP000027318"/>
    </source>
</evidence>
<accession>A0A063Y316</accession>
<organism evidence="1 2">
    <name type="scientific">Nitrincola lacisaponensis</name>
    <dbReference type="NCBI Taxonomy" id="267850"/>
    <lineage>
        <taxon>Bacteria</taxon>
        <taxon>Pseudomonadati</taxon>
        <taxon>Pseudomonadota</taxon>
        <taxon>Gammaproteobacteria</taxon>
        <taxon>Oceanospirillales</taxon>
        <taxon>Oceanospirillaceae</taxon>
        <taxon>Nitrincola</taxon>
    </lineage>
</organism>
<proteinExistence type="predicted"/>
<dbReference type="RefSeq" id="WP_036545050.1">
    <property type="nucleotide sequence ID" value="NZ_JMSZ01000016.1"/>
</dbReference>
<dbReference type="Gene3D" id="3.10.20.560">
    <property type="entry name" value="Phenol hydroxylase"/>
    <property type="match status" value="1"/>
</dbReference>
<dbReference type="AlphaFoldDB" id="A0A063Y316"/>
<dbReference type="InterPro" id="IPR043010">
    <property type="entry name" value="Phenol_hydroxylase_sf"/>
</dbReference>
<gene>
    <name evidence="1" type="ORF">ADINL_1305</name>
</gene>
<dbReference type="Proteomes" id="UP000027318">
    <property type="component" value="Unassembled WGS sequence"/>
</dbReference>
<protein>
    <submittedName>
        <fullName evidence="1">Phenol hydroxylase, P4 oxygenase component DmpO</fullName>
        <ecNumber evidence="1">1.14.13.7</ecNumber>
    </submittedName>
</protein>
<dbReference type="Pfam" id="PF04663">
    <property type="entry name" value="Phenol_monoox"/>
    <property type="match status" value="1"/>
</dbReference>
<dbReference type="GO" id="GO:0018662">
    <property type="term" value="F:phenol 2-monooxygenase activity"/>
    <property type="evidence" value="ECO:0007669"/>
    <property type="project" value="UniProtKB-EC"/>
</dbReference>
<dbReference type="OrthoDB" id="5343663at2"/>
<reference evidence="1 2" key="1">
    <citation type="journal article" date="2005" name="Int. J. Syst. Evol. Microbiol.">
        <title>Nitrincola lacisaponensis gen. nov., sp. nov., a novel alkaliphilic bacterium isolated from an alkaline, saline lake.</title>
        <authorList>
            <person name="Dimitriu P.A."/>
            <person name="Shukla S.K."/>
            <person name="Conradt J."/>
            <person name="Marquez M.C."/>
            <person name="Ventosa A."/>
            <person name="Maglia A."/>
            <person name="Peyton B.M."/>
            <person name="Pinkart H.C."/>
            <person name="Mormile M.R."/>
        </authorList>
    </citation>
    <scope>NUCLEOTIDE SEQUENCE [LARGE SCALE GENOMIC DNA]</scope>
    <source>
        <strain evidence="1 2">4CA</strain>
    </source>
</reference>
<keyword evidence="1" id="KW-0560">Oxidoreductase</keyword>
<dbReference type="PATRIC" id="fig|267850.7.peg.1300"/>